<reference evidence="1" key="2">
    <citation type="submission" date="2021-10" db="EMBL/GenBank/DDBJ databases">
        <title>Phylogenomics reveals ancestral predisposition of the termite-cultivated fungus Termitomyces towards a domesticated lifestyle.</title>
        <authorList>
            <person name="Auxier B."/>
            <person name="Grum-Grzhimaylo A."/>
            <person name="Cardenas M.E."/>
            <person name="Lodge J.D."/>
            <person name="Laessoe T."/>
            <person name="Pedersen O."/>
            <person name="Smith M.E."/>
            <person name="Kuyper T.W."/>
            <person name="Franco-Molano E.A."/>
            <person name="Baroni T.J."/>
            <person name="Aanen D.K."/>
        </authorList>
    </citation>
    <scope>NUCLEOTIDE SEQUENCE</scope>
    <source>
        <strain evidence="1">D49</strain>
    </source>
</reference>
<dbReference type="InterPro" id="IPR011044">
    <property type="entry name" value="Quino_amine_DH_bsu"/>
</dbReference>
<dbReference type="AlphaFoldDB" id="A0A9P7K3G5"/>
<dbReference type="Gene3D" id="2.130.10.10">
    <property type="entry name" value="YVTN repeat-like/Quinoprotein amine dehydrogenase"/>
    <property type="match status" value="1"/>
</dbReference>
<dbReference type="InterPro" id="IPR015943">
    <property type="entry name" value="WD40/YVTN_repeat-like_dom_sf"/>
</dbReference>
<dbReference type="EMBL" id="JABCKI010005900">
    <property type="protein sequence ID" value="KAG5636716.1"/>
    <property type="molecule type" value="Genomic_DNA"/>
</dbReference>
<accession>A0A9P7K3G5</accession>
<gene>
    <name evidence="1" type="ORF">H0H81_007083</name>
</gene>
<keyword evidence="2" id="KW-1185">Reference proteome</keyword>
<proteinExistence type="predicted"/>
<protein>
    <submittedName>
        <fullName evidence="1">Uncharacterized protein</fullName>
    </submittedName>
</protein>
<name>A0A9P7K3G5_9AGAR</name>
<dbReference type="Proteomes" id="UP000717328">
    <property type="component" value="Unassembled WGS sequence"/>
</dbReference>
<sequence>MSITLETSAGFKSNLIFSDNGSMLAFSDSYSDHMHWVQVIETRTGKVLHKFRSSHPKALSHISFSPDNKLIAIVQSYGIELWNLQTGSLFRRLSMPWHEDDDISRTAEFTSKGRSMTIMKLSNKNTTSVLNWSIDSDVLDKIILWRVYWFIAHGSEDPGISILGFWDIANRDLITIRTGAIVSFALSVQHGLIACDLENSLLLYDAITFKLISTTPLDNLTKEDRRIRQVSPSVVFSPLDPLVFRAGSLLDISDKKNVTLLPQPVWLTADVSKVAFFVGLSQQNIATASSSLIELWPSRLPESHKITPGQAMSPELSISPDGSKVISIGSWEHKSVKICLNPDYIVEPLAHVLQDVSSLSSPYDGGNNWDLKIGFLKTSKESSQAIWAKMASLEGSDDDGAPGRSASDRYKWPLWIDVDPENSTIMVHNNLGIRGSFEVAVSQSLIGGDPQIELTQSDAQQADEYRLERLKELIPHPVFSYGADWIYNHMGTPILWVDYKAIASKKFLGKWRWTGNRLVIAGDCENGIPFVFDFLGVDVTLPRAVDTYRTLQPTIPLSRYIWVRTCSGLSMILDG</sequence>
<organism evidence="1 2">
    <name type="scientific">Sphagnurus paluster</name>
    <dbReference type="NCBI Taxonomy" id="117069"/>
    <lineage>
        <taxon>Eukaryota</taxon>
        <taxon>Fungi</taxon>
        <taxon>Dikarya</taxon>
        <taxon>Basidiomycota</taxon>
        <taxon>Agaricomycotina</taxon>
        <taxon>Agaricomycetes</taxon>
        <taxon>Agaricomycetidae</taxon>
        <taxon>Agaricales</taxon>
        <taxon>Tricholomatineae</taxon>
        <taxon>Lyophyllaceae</taxon>
        <taxon>Sphagnurus</taxon>
    </lineage>
</organism>
<evidence type="ECO:0000313" key="1">
    <source>
        <dbReference type="EMBL" id="KAG5636716.1"/>
    </source>
</evidence>
<dbReference type="SUPFAM" id="SSF50969">
    <property type="entry name" value="YVTN repeat-like/Quinoprotein amine dehydrogenase"/>
    <property type="match status" value="1"/>
</dbReference>
<comment type="caution">
    <text evidence="1">The sequence shown here is derived from an EMBL/GenBank/DDBJ whole genome shotgun (WGS) entry which is preliminary data.</text>
</comment>
<dbReference type="OrthoDB" id="3068684at2759"/>
<reference evidence="1" key="1">
    <citation type="submission" date="2021-02" db="EMBL/GenBank/DDBJ databases">
        <authorList>
            <person name="Nieuwenhuis M."/>
            <person name="Van De Peppel L.J.J."/>
        </authorList>
    </citation>
    <scope>NUCLEOTIDE SEQUENCE</scope>
    <source>
        <strain evidence="1">D49</strain>
    </source>
</reference>
<evidence type="ECO:0000313" key="2">
    <source>
        <dbReference type="Proteomes" id="UP000717328"/>
    </source>
</evidence>